<sequence>MPNTQPAQQPVNPSGGGLERVYALLPAQRPAPLIPVYLAAALIACQVVMWQVLACNILFTVQYPINALSESQAKAMEQIQQYYPALVTGLGIMFITGMHMFLLLKYLQGHRWAALVLTVLELLGMLCALSMVLIVGVLMSQLNGASSEQVDYLLGSSSPLYLPVYAGMPYLVMSVIALALLWSRASRAYTDARSAWRLRHRLRELEEQCDLLMQAQAAQAEIAKDT</sequence>
<organism evidence="2 3">
    <name type="scientific">Rothia aeria</name>
    <dbReference type="NCBI Taxonomy" id="172042"/>
    <lineage>
        <taxon>Bacteria</taxon>
        <taxon>Bacillati</taxon>
        <taxon>Actinomycetota</taxon>
        <taxon>Actinomycetes</taxon>
        <taxon>Micrococcales</taxon>
        <taxon>Micrococcaceae</taxon>
        <taxon>Rothia</taxon>
    </lineage>
</organism>
<accession>A0A2Z5QXH3</accession>
<feature type="transmembrane region" description="Helical" evidence="1">
    <location>
        <begin position="160"/>
        <end position="183"/>
    </location>
</feature>
<keyword evidence="1" id="KW-1133">Transmembrane helix</keyword>
<evidence type="ECO:0000313" key="3">
    <source>
        <dbReference type="Proteomes" id="UP000250241"/>
    </source>
</evidence>
<dbReference type="RefSeq" id="WP_094758583.1">
    <property type="nucleotide sequence ID" value="NZ_CAURSG010000001.1"/>
</dbReference>
<keyword evidence="1" id="KW-0812">Transmembrane</keyword>
<name>A0A2Z5QXH3_9MICC</name>
<feature type="transmembrane region" description="Helical" evidence="1">
    <location>
        <begin position="36"/>
        <end position="61"/>
    </location>
</feature>
<evidence type="ECO:0000256" key="1">
    <source>
        <dbReference type="SAM" id="Phobius"/>
    </source>
</evidence>
<keyword evidence="3" id="KW-1185">Reference proteome</keyword>
<gene>
    <name evidence="2" type="ORF">RA11412_0744</name>
</gene>
<proteinExistence type="predicted"/>
<evidence type="ECO:0000313" key="2">
    <source>
        <dbReference type="EMBL" id="BAV87043.1"/>
    </source>
</evidence>
<protein>
    <submittedName>
        <fullName evidence="2">Uncharacterized protein</fullName>
    </submittedName>
</protein>
<dbReference type="AlphaFoldDB" id="A0A2Z5QXH3"/>
<feature type="transmembrane region" description="Helical" evidence="1">
    <location>
        <begin position="81"/>
        <end position="103"/>
    </location>
</feature>
<dbReference type="GeneID" id="93861627"/>
<feature type="transmembrane region" description="Helical" evidence="1">
    <location>
        <begin position="115"/>
        <end position="140"/>
    </location>
</feature>
<reference evidence="2 3" key="1">
    <citation type="submission" date="2016-10" db="EMBL/GenBank/DDBJ databases">
        <title>Genome sequence of Rothia aeria strain JCM11412.</title>
        <authorList>
            <person name="Nambu T."/>
        </authorList>
    </citation>
    <scope>NUCLEOTIDE SEQUENCE [LARGE SCALE GENOMIC DNA]</scope>
    <source>
        <strain evidence="2 3">JCM 11412</strain>
    </source>
</reference>
<keyword evidence="1" id="KW-0472">Membrane</keyword>
<dbReference type="EMBL" id="AP017895">
    <property type="protein sequence ID" value="BAV87043.1"/>
    <property type="molecule type" value="Genomic_DNA"/>
</dbReference>
<dbReference type="KEGG" id="raj:RA11412_0744"/>
<dbReference type="Proteomes" id="UP000250241">
    <property type="component" value="Chromosome"/>
</dbReference>